<evidence type="ECO:0000259" key="3">
    <source>
        <dbReference type="Pfam" id="PF01757"/>
    </source>
</evidence>
<feature type="transmembrane region" description="Helical" evidence="2">
    <location>
        <begin position="254"/>
        <end position="273"/>
    </location>
</feature>
<dbReference type="GO" id="GO:0016747">
    <property type="term" value="F:acyltransferase activity, transferring groups other than amino-acyl groups"/>
    <property type="evidence" value="ECO:0007669"/>
    <property type="project" value="InterPro"/>
</dbReference>
<feature type="transmembrane region" description="Helical" evidence="2">
    <location>
        <begin position="199"/>
        <end position="222"/>
    </location>
</feature>
<keyword evidence="4" id="KW-0012">Acyltransferase</keyword>
<evidence type="ECO:0000256" key="1">
    <source>
        <dbReference type="SAM" id="MobiDB-lite"/>
    </source>
</evidence>
<feature type="region of interest" description="Disordered" evidence="1">
    <location>
        <begin position="360"/>
        <end position="389"/>
    </location>
</feature>
<sequence>MNARPELRALTSMRGIAAWFVVLYHIRLSIAGLPSEWVAFLAKGYLAVDFFFLLSGFVIWLSWSETLRDRGFAAVPGFLRKRVARIWPLHLFMLACAVGLALLFAVTGRQDDVNYPFRELPLHIALIQNWGFTDQLSWNDPSWSISAELGAYLFFPFLTLAIDWRRIPSWAVLAAIGSLVVLLHAVMVRGGALTLGTDITRFGLIRCLTEFTAGTAICALWLRWKAHPVTPAAISVLIIVAIALSWWSGLPETLAAPALFAALLLTLALTSGMRHNPLDKGALHYLGEISYATYLGHFLLFVAFKLVFVDDPHAVSPALIGLFLMLVLASSVALYHLVERPAQRWVNSLALLPDTERRATRRWRGASSSTTPAALPLHHAGPPPRIREE</sequence>
<feature type="transmembrane region" description="Helical" evidence="2">
    <location>
        <begin position="169"/>
        <end position="187"/>
    </location>
</feature>
<keyword evidence="2" id="KW-0812">Transmembrane</keyword>
<dbReference type="GO" id="GO:0016020">
    <property type="term" value="C:membrane"/>
    <property type="evidence" value="ECO:0007669"/>
    <property type="project" value="TreeGrafter"/>
</dbReference>
<keyword evidence="4" id="KW-0808">Transferase</keyword>
<keyword evidence="2" id="KW-0472">Membrane</keyword>
<feature type="transmembrane region" description="Helical" evidence="2">
    <location>
        <begin position="314"/>
        <end position="338"/>
    </location>
</feature>
<dbReference type="Pfam" id="PF01757">
    <property type="entry name" value="Acyl_transf_3"/>
    <property type="match status" value="1"/>
</dbReference>
<feature type="transmembrane region" description="Helical" evidence="2">
    <location>
        <begin position="45"/>
        <end position="63"/>
    </location>
</feature>
<evidence type="ECO:0000313" key="4">
    <source>
        <dbReference type="EMBL" id="QNQ07575.1"/>
    </source>
</evidence>
<gene>
    <name evidence="4" type="ORF">H3Z74_12090</name>
</gene>
<dbReference type="PANTHER" id="PTHR23028:SF53">
    <property type="entry name" value="ACYL_TRANSF_3 DOMAIN-CONTAINING PROTEIN"/>
    <property type="match status" value="1"/>
</dbReference>
<dbReference type="GO" id="GO:0000271">
    <property type="term" value="P:polysaccharide biosynthetic process"/>
    <property type="evidence" value="ECO:0007669"/>
    <property type="project" value="TreeGrafter"/>
</dbReference>
<dbReference type="AlphaFoldDB" id="A0A7H0LD22"/>
<proteinExistence type="predicted"/>
<feature type="transmembrane region" description="Helical" evidence="2">
    <location>
        <begin position="285"/>
        <end position="308"/>
    </location>
</feature>
<dbReference type="KEGG" id="spap:H3Z74_12090"/>
<dbReference type="InterPro" id="IPR050879">
    <property type="entry name" value="Acyltransferase_3"/>
</dbReference>
<keyword evidence="2" id="KW-1133">Transmembrane helix</keyword>
<accession>A0A7H0LD22</accession>
<evidence type="ECO:0000313" key="5">
    <source>
        <dbReference type="Proteomes" id="UP000516148"/>
    </source>
</evidence>
<feature type="transmembrane region" description="Helical" evidence="2">
    <location>
        <begin position="84"/>
        <end position="106"/>
    </location>
</feature>
<evidence type="ECO:0000256" key="2">
    <source>
        <dbReference type="SAM" id="Phobius"/>
    </source>
</evidence>
<feature type="transmembrane region" description="Helical" evidence="2">
    <location>
        <begin position="229"/>
        <end position="248"/>
    </location>
</feature>
<dbReference type="PANTHER" id="PTHR23028">
    <property type="entry name" value="ACETYLTRANSFERASE"/>
    <property type="match status" value="1"/>
</dbReference>
<dbReference type="EMBL" id="CP061038">
    <property type="protein sequence ID" value="QNQ07575.1"/>
    <property type="molecule type" value="Genomic_DNA"/>
</dbReference>
<name>A0A7H0LD22_9SPHN</name>
<organism evidence="4 5">
    <name type="scientific">Sphingomonas alpina</name>
    <dbReference type="NCBI Taxonomy" id="653931"/>
    <lineage>
        <taxon>Bacteria</taxon>
        <taxon>Pseudomonadati</taxon>
        <taxon>Pseudomonadota</taxon>
        <taxon>Alphaproteobacteria</taxon>
        <taxon>Sphingomonadales</taxon>
        <taxon>Sphingomonadaceae</taxon>
        <taxon>Sphingomonas</taxon>
    </lineage>
</organism>
<reference evidence="4 5" key="1">
    <citation type="submission" date="2020-09" db="EMBL/GenBank/DDBJ databases">
        <title>Sphingomonas sp., a new species isolated from pork steak.</title>
        <authorList>
            <person name="Heidler von Heilborn D."/>
        </authorList>
    </citation>
    <scope>NUCLEOTIDE SEQUENCE [LARGE SCALE GENOMIC DNA]</scope>
    <source>
        <strain evidence="5">S8-3T</strain>
    </source>
</reference>
<feature type="transmembrane region" description="Helical" evidence="2">
    <location>
        <begin position="12"/>
        <end position="33"/>
    </location>
</feature>
<keyword evidence="5" id="KW-1185">Reference proteome</keyword>
<feature type="transmembrane region" description="Helical" evidence="2">
    <location>
        <begin position="143"/>
        <end position="162"/>
    </location>
</feature>
<dbReference type="Proteomes" id="UP000516148">
    <property type="component" value="Chromosome"/>
</dbReference>
<feature type="domain" description="Acyltransferase 3" evidence="3">
    <location>
        <begin position="9"/>
        <end position="334"/>
    </location>
</feature>
<dbReference type="InterPro" id="IPR002656">
    <property type="entry name" value="Acyl_transf_3_dom"/>
</dbReference>
<protein>
    <submittedName>
        <fullName evidence="4">Acyltransferase</fullName>
    </submittedName>
</protein>
<dbReference type="RefSeq" id="WP_187759924.1">
    <property type="nucleotide sequence ID" value="NZ_CP061038.1"/>
</dbReference>